<evidence type="ECO:0000313" key="2">
    <source>
        <dbReference type="Proteomes" id="UP001562425"/>
    </source>
</evidence>
<proteinExistence type="predicted"/>
<dbReference type="EMBL" id="JBEHCU010007856">
    <property type="protein sequence ID" value="KAL1391484.1"/>
    <property type="molecule type" value="Genomic_DNA"/>
</dbReference>
<dbReference type="AlphaFoldDB" id="A0ABD1D2N2"/>
<organism evidence="1 2">
    <name type="scientific">Culex pipiens pipiens</name>
    <name type="common">Northern house mosquito</name>
    <dbReference type="NCBI Taxonomy" id="38569"/>
    <lineage>
        <taxon>Eukaryota</taxon>
        <taxon>Metazoa</taxon>
        <taxon>Ecdysozoa</taxon>
        <taxon>Arthropoda</taxon>
        <taxon>Hexapoda</taxon>
        <taxon>Insecta</taxon>
        <taxon>Pterygota</taxon>
        <taxon>Neoptera</taxon>
        <taxon>Endopterygota</taxon>
        <taxon>Diptera</taxon>
        <taxon>Nematocera</taxon>
        <taxon>Culicoidea</taxon>
        <taxon>Culicidae</taxon>
        <taxon>Culicinae</taxon>
        <taxon>Culicini</taxon>
        <taxon>Culex</taxon>
        <taxon>Culex</taxon>
    </lineage>
</organism>
<accession>A0ABD1D2N2</accession>
<evidence type="ECO:0000313" key="1">
    <source>
        <dbReference type="EMBL" id="KAL1391484.1"/>
    </source>
</evidence>
<feature type="non-terminal residue" evidence="1">
    <location>
        <position position="81"/>
    </location>
</feature>
<comment type="caution">
    <text evidence="1">The sequence shown here is derived from an EMBL/GenBank/DDBJ whole genome shotgun (WGS) entry which is preliminary data.</text>
</comment>
<sequence length="81" mass="9412">MPYKQYSRKRRRFEAVDVGQIIGKQWRDSLERRIPPRTGSTRTEADTVRNIDAPKNKFQLQMLTSLAKPFPLSTGSRKSSM</sequence>
<protein>
    <submittedName>
        <fullName evidence="1">Uncharacterized protein</fullName>
    </submittedName>
</protein>
<gene>
    <name evidence="1" type="ORF">pipiens_012353</name>
</gene>
<reference evidence="1 2" key="1">
    <citation type="submission" date="2024-05" db="EMBL/GenBank/DDBJ databases">
        <title>Culex pipiens pipiens assembly and annotation.</title>
        <authorList>
            <person name="Alout H."/>
            <person name="Durand T."/>
        </authorList>
    </citation>
    <scope>NUCLEOTIDE SEQUENCE [LARGE SCALE GENOMIC DNA]</scope>
    <source>
        <strain evidence="1">HA-2024</strain>
        <tissue evidence="1">Whole body</tissue>
    </source>
</reference>
<name>A0ABD1D2N2_CULPP</name>
<dbReference type="Proteomes" id="UP001562425">
    <property type="component" value="Unassembled WGS sequence"/>
</dbReference>
<keyword evidence="2" id="KW-1185">Reference proteome</keyword>